<dbReference type="SUPFAM" id="SSF56574">
    <property type="entry name" value="Serpins"/>
    <property type="match status" value="1"/>
</dbReference>
<reference evidence="5" key="1">
    <citation type="journal article" date="2023" name="Science">
        <title>Genome structures resolve the early diversification of teleost fishes.</title>
        <authorList>
            <person name="Parey E."/>
            <person name="Louis A."/>
            <person name="Montfort J."/>
            <person name="Bouchez O."/>
            <person name="Roques C."/>
            <person name="Iampietro C."/>
            <person name="Lluch J."/>
            <person name="Castinel A."/>
            <person name="Donnadieu C."/>
            <person name="Desvignes T."/>
            <person name="Floi Bucao C."/>
            <person name="Jouanno E."/>
            <person name="Wen M."/>
            <person name="Mejri S."/>
            <person name="Dirks R."/>
            <person name="Jansen H."/>
            <person name="Henkel C."/>
            <person name="Chen W.J."/>
            <person name="Zahm M."/>
            <person name="Cabau C."/>
            <person name="Klopp C."/>
            <person name="Thompson A.W."/>
            <person name="Robinson-Rechavi M."/>
            <person name="Braasch I."/>
            <person name="Lecointre G."/>
            <person name="Bobe J."/>
            <person name="Postlethwait J.H."/>
            <person name="Berthelot C."/>
            <person name="Roest Crollius H."/>
            <person name="Guiguen Y."/>
        </authorList>
    </citation>
    <scope>NUCLEOTIDE SEQUENCE</scope>
    <source>
        <strain evidence="5">WJC10195</strain>
    </source>
</reference>
<dbReference type="AlphaFoldDB" id="A0A9Q1G7Q7"/>
<name>A0A9Q1G7Q7_SYNKA</name>
<organism evidence="5 6">
    <name type="scientific">Synaphobranchus kaupii</name>
    <name type="common">Kaup's arrowtooth eel</name>
    <dbReference type="NCBI Taxonomy" id="118154"/>
    <lineage>
        <taxon>Eukaryota</taxon>
        <taxon>Metazoa</taxon>
        <taxon>Chordata</taxon>
        <taxon>Craniata</taxon>
        <taxon>Vertebrata</taxon>
        <taxon>Euteleostomi</taxon>
        <taxon>Actinopterygii</taxon>
        <taxon>Neopterygii</taxon>
        <taxon>Teleostei</taxon>
        <taxon>Anguilliformes</taxon>
        <taxon>Synaphobranchidae</taxon>
        <taxon>Synaphobranchus</taxon>
    </lineage>
</organism>
<dbReference type="InterPro" id="IPR023796">
    <property type="entry name" value="Serpin_dom"/>
</dbReference>
<keyword evidence="6" id="KW-1185">Reference proteome</keyword>
<dbReference type="OrthoDB" id="671595at2759"/>
<accession>A0A9Q1G7Q7</accession>
<dbReference type="GO" id="GO:0005615">
    <property type="term" value="C:extracellular space"/>
    <property type="evidence" value="ECO:0007669"/>
    <property type="project" value="InterPro"/>
</dbReference>
<evidence type="ECO:0000256" key="1">
    <source>
        <dbReference type="ARBA" id="ARBA00022690"/>
    </source>
</evidence>
<dbReference type="PANTHER" id="PTHR11461:SF204">
    <property type="entry name" value="SERPIN B6"/>
    <property type="match status" value="1"/>
</dbReference>
<dbReference type="Gene3D" id="1.10.287.580">
    <property type="entry name" value="Helix hairpin bin"/>
    <property type="match status" value="1"/>
</dbReference>
<dbReference type="InterPro" id="IPR000215">
    <property type="entry name" value="Serpin_fam"/>
</dbReference>
<gene>
    <name evidence="5" type="ORF">SKAU_G00071160</name>
</gene>
<dbReference type="Proteomes" id="UP001152622">
    <property type="component" value="Chromosome 2"/>
</dbReference>
<dbReference type="EMBL" id="JAINUF010000002">
    <property type="protein sequence ID" value="KAJ8376536.1"/>
    <property type="molecule type" value="Genomic_DNA"/>
</dbReference>
<keyword evidence="3" id="KW-0812">Transmembrane</keyword>
<dbReference type="GO" id="GO:0004867">
    <property type="term" value="F:serine-type endopeptidase inhibitor activity"/>
    <property type="evidence" value="ECO:0007669"/>
    <property type="project" value="UniProtKB-KW"/>
</dbReference>
<feature type="domain" description="Serpin" evidence="4">
    <location>
        <begin position="7"/>
        <end position="56"/>
    </location>
</feature>
<comment type="caution">
    <text evidence="5">The sequence shown here is derived from an EMBL/GenBank/DDBJ whole genome shotgun (WGS) entry which is preliminary data.</text>
</comment>
<keyword evidence="3" id="KW-1133">Transmembrane helix</keyword>
<protein>
    <recommendedName>
        <fullName evidence="4">Serpin domain-containing protein</fullName>
    </recommendedName>
</protein>
<evidence type="ECO:0000313" key="6">
    <source>
        <dbReference type="Proteomes" id="UP001152622"/>
    </source>
</evidence>
<evidence type="ECO:0000259" key="4">
    <source>
        <dbReference type="Pfam" id="PF00079"/>
    </source>
</evidence>
<proteinExistence type="predicted"/>
<feature type="transmembrane region" description="Helical" evidence="3">
    <location>
        <begin position="28"/>
        <end position="46"/>
    </location>
</feature>
<evidence type="ECO:0000313" key="5">
    <source>
        <dbReference type="EMBL" id="KAJ8376536.1"/>
    </source>
</evidence>
<dbReference type="Pfam" id="PF00079">
    <property type="entry name" value="Serpin"/>
    <property type="match status" value="1"/>
</dbReference>
<evidence type="ECO:0000256" key="3">
    <source>
        <dbReference type="SAM" id="Phobius"/>
    </source>
</evidence>
<sequence>MESLVASNTKFSLDLFKNITEKKKTDNIFYSPISISSALAMVYMGARGNTASQMSEERATVVWEKELSRQDCPSH</sequence>
<keyword evidence="3" id="KW-0472">Membrane</keyword>
<evidence type="ECO:0000256" key="2">
    <source>
        <dbReference type="ARBA" id="ARBA00022900"/>
    </source>
</evidence>
<keyword evidence="2" id="KW-0722">Serine protease inhibitor</keyword>
<keyword evidence="1" id="KW-0646">Protease inhibitor</keyword>
<dbReference type="PANTHER" id="PTHR11461">
    <property type="entry name" value="SERINE PROTEASE INHIBITOR, SERPIN"/>
    <property type="match status" value="1"/>
</dbReference>
<dbReference type="InterPro" id="IPR036186">
    <property type="entry name" value="Serpin_sf"/>
</dbReference>